<keyword evidence="3" id="KW-1185">Reference proteome</keyword>
<evidence type="ECO:0000256" key="1">
    <source>
        <dbReference type="SAM" id="Phobius"/>
    </source>
</evidence>
<proteinExistence type="predicted"/>
<dbReference type="Proteomes" id="UP000076625">
    <property type="component" value="Unassembled WGS sequence"/>
</dbReference>
<evidence type="ECO:0000313" key="3">
    <source>
        <dbReference type="Proteomes" id="UP000076625"/>
    </source>
</evidence>
<dbReference type="AlphaFoldDB" id="A0A161R5H6"/>
<dbReference type="STRING" id="1452487.AVW16_12400"/>
<protein>
    <recommendedName>
        <fullName evidence="4">Type II secretory pathway, pseudopilin PulG</fullName>
    </recommendedName>
</protein>
<accession>A0A161R5H6</accession>
<dbReference type="EMBL" id="LQQU01000028">
    <property type="protein sequence ID" value="KZE30293.1"/>
    <property type="molecule type" value="Genomic_DNA"/>
</dbReference>
<gene>
    <name evidence="2" type="ORF">AVW16_12400</name>
</gene>
<keyword evidence="1" id="KW-0472">Membrane</keyword>
<evidence type="ECO:0000313" key="2">
    <source>
        <dbReference type="EMBL" id="KZE30293.1"/>
    </source>
</evidence>
<feature type="transmembrane region" description="Helical" evidence="1">
    <location>
        <begin position="12"/>
        <end position="38"/>
    </location>
</feature>
<sequence>MPTPQYPQRGFTYLGLLILVALIGMTATATLQLGAVVARRDAEAELLAIGEEFRAAFLSYANATPAGQTRYPARLEELLKDTRFPRPVRHLRRIYVDPVSGKEEWGVVEAPGGNGIIGVYSLAEGRPIKTANFKSHDLDLVGKTSYRDWKFTLPADALAPAGPLAARQE</sequence>
<reference evidence="3" key="1">
    <citation type="submission" date="2016-01" db="EMBL/GenBank/DDBJ databases">
        <title>Draft genome of Chromobacterium sp. F49.</title>
        <authorList>
            <person name="Hong K.W."/>
        </authorList>
    </citation>
    <scope>NUCLEOTIDE SEQUENCE [LARGE SCALE GENOMIC DNA]</scope>
    <source>
        <strain evidence="3">CN10</strain>
    </source>
</reference>
<comment type="caution">
    <text evidence="2">The sequence shown here is derived from an EMBL/GenBank/DDBJ whole genome shotgun (WGS) entry which is preliminary data.</text>
</comment>
<name>A0A161R5H6_9NEIS</name>
<dbReference type="OrthoDB" id="5608857at2"/>
<keyword evidence="1" id="KW-1133">Transmembrane helix</keyword>
<evidence type="ECO:0008006" key="4">
    <source>
        <dbReference type="Google" id="ProtNLM"/>
    </source>
</evidence>
<keyword evidence="1" id="KW-0812">Transmembrane</keyword>
<organism evidence="2 3">
    <name type="scientific">Crenobacter luteus</name>
    <dbReference type="NCBI Taxonomy" id="1452487"/>
    <lineage>
        <taxon>Bacteria</taxon>
        <taxon>Pseudomonadati</taxon>
        <taxon>Pseudomonadota</taxon>
        <taxon>Betaproteobacteria</taxon>
        <taxon>Neisseriales</taxon>
        <taxon>Neisseriaceae</taxon>
        <taxon>Crenobacter</taxon>
    </lineage>
</organism>
<dbReference type="RefSeq" id="WP_066613086.1">
    <property type="nucleotide sequence ID" value="NZ_LQQU01000028.1"/>
</dbReference>